<dbReference type="EMBL" id="MLJW01000007">
    <property type="protein sequence ID" value="OIR16333.1"/>
    <property type="molecule type" value="Genomic_DNA"/>
</dbReference>
<proteinExistence type="predicted"/>
<organism evidence="1">
    <name type="scientific">mine drainage metagenome</name>
    <dbReference type="NCBI Taxonomy" id="410659"/>
    <lineage>
        <taxon>unclassified sequences</taxon>
        <taxon>metagenomes</taxon>
        <taxon>ecological metagenomes</taxon>
    </lineage>
</organism>
<sequence>MQIIRTYSLTLTVIIGVLVSGCAHMAITGSADVDKNSFGAKKRFAVVSIASMKRFQGEQGIGQKFTSDDNIPGMNTQPIINKLDQKIIQALGSSKYFTLVPENKVLMSKAYKSLAEDEKVIKVLFISVPMNVANNYKYVSDEKKYVQLAKDLGVDGVIGITLNFTVSQGGGQFNLGPLSLGKKSYSAMATITAIAYNKDGKVIWKDSTMKEAEPGDSKAIVLIDTSNMTDTNFEKLHPSAIEIGGKAVDVLLARFDDTMVGKGTSSFQSVK</sequence>
<dbReference type="PROSITE" id="PS51257">
    <property type="entry name" value="PROKAR_LIPOPROTEIN"/>
    <property type="match status" value="1"/>
</dbReference>
<evidence type="ECO:0008006" key="2">
    <source>
        <dbReference type="Google" id="ProtNLM"/>
    </source>
</evidence>
<comment type="caution">
    <text evidence="1">The sequence shown here is derived from an EMBL/GenBank/DDBJ whole genome shotgun (WGS) entry which is preliminary data.</text>
</comment>
<evidence type="ECO:0000313" key="1">
    <source>
        <dbReference type="EMBL" id="OIR16333.1"/>
    </source>
</evidence>
<gene>
    <name evidence="1" type="ORF">GALL_30550</name>
</gene>
<accession>A0A1J5TJ67</accession>
<reference evidence="1" key="1">
    <citation type="submission" date="2016-10" db="EMBL/GenBank/DDBJ databases">
        <title>Sequence of Gallionella enrichment culture.</title>
        <authorList>
            <person name="Poehlein A."/>
            <person name="Muehling M."/>
            <person name="Daniel R."/>
        </authorList>
    </citation>
    <scope>NUCLEOTIDE SEQUENCE</scope>
</reference>
<dbReference type="AlphaFoldDB" id="A0A1J5TJ67"/>
<protein>
    <recommendedName>
        <fullName evidence="2">Lipoprotein</fullName>
    </recommendedName>
</protein>
<name>A0A1J5TJ67_9ZZZZ</name>